<dbReference type="PANTHER" id="PTHR10953">
    <property type="entry name" value="UBIQUITIN-ACTIVATING ENZYME E1"/>
    <property type="match status" value="1"/>
</dbReference>
<dbReference type="GO" id="GO:0006995">
    <property type="term" value="P:cellular response to nitrogen starvation"/>
    <property type="evidence" value="ECO:0007669"/>
    <property type="project" value="TreeGrafter"/>
</dbReference>
<feature type="active site" description="Glycyl thioester intermediate" evidence="6">
    <location>
        <position position="530"/>
    </location>
</feature>
<keyword evidence="7" id="KW-0833">Ubl conjugation pathway</keyword>
<keyword evidence="5 7" id="KW-0072">Autophagy</keyword>
<dbReference type="Pfam" id="PF00899">
    <property type="entry name" value="ThiF"/>
    <property type="match status" value="1"/>
</dbReference>
<evidence type="ECO:0000256" key="8">
    <source>
        <dbReference type="SAM" id="MobiDB-lite"/>
    </source>
</evidence>
<reference evidence="11 12" key="1">
    <citation type="journal article" date="2019" name="Nat. Ecol. Evol.">
        <title>Megaphylogeny resolves global patterns of mushroom evolution.</title>
        <authorList>
            <person name="Varga T."/>
            <person name="Krizsan K."/>
            <person name="Foldi C."/>
            <person name="Dima B."/>
            <person name="Sanchez-Garcia M."/>
            <person name="Sanchez-Ramirez S."/>
            <person name="Szollosi G.J."/>
            <person name="Szarkandi J.G."/>
            <person name="Papp V."/>
            <person name="Albert L."/>
            <person name="Andreopoulos W."/>
            <person name="Angelini C."/>
            <person name="Antonin V."/>
            <person name="Barry K.W."/>
            <person name="Bougher N.L."/>
            <person name="Buchanan P."/>
            <person name="Buyck B."/>
            <person name="Bense V."/>
            <person name="Catcheside P."/>
            <person name="Chovatia M."/>
            <person name="Cooper J."/>
            <person name="Damon W."/>
            <person name="Desjardin D."/>
            <person name="Finy P."/>
            <person name="Geml J."/>
            <person name="Haridas S."/>
            <person name="Hughes K."/>
            <person name="Justo A."/>
            <person name="Karasinski D."/>
            <person name="Kautmanova I."/>
            <person name="Kiss B."/>
            <person name="Kocsube S."/>
            <person name="Kotiranta H."/>
            <person name="LaButti K.M."/>
            <person name="Lechner B.E."/>
            <person name="Liimatainen K."/>
            <person name="Lipzen A."/>
            <person name="Lukacs Z."/>
            <person name="Mihaltcheva S."/>
            <person name="Morgado L.N."/>
            <person name="Niskanen T."/>
            <person name="Noordeloos M.E."/>
            <person name="Ohm R.A."/>
            <person name="Ortiz-Santana B."/>
            <person name="Ovrebo C."/>
            <person name="Racz N."/>
            <person name="Riley R."/>
            <person name="Savchenko A."/>
            <person name="Shiryaev A."/>
            <person name="Soop K."/>
            <person name="Spirin V."/>
            <person name="Szebenyi C."/>
            <person name="Tomsovsky M."/>
            <person name="Tulloss R.E."/>
            <person name="Uehling J."/>
            <person name="Grigoriev I.V."/>
            <person name="Vagvolgyi C."/>
            <person name="Papp T."/>
            <person name="Martin F.M."/>
            <person name="Miettinen O."/>
            <person name="Hibbett D.S."/>
            <person name="Nagy L.G."/>
        </authorList>
    </citation>
    <scope>NUCLEOTIDE SEQUENCE [LARGE SCALE GENOMIC DNA]</scope>
    <source>
        <strain evidence="11 12">FP101781</strain>
    </source>
</reference>
<protein>
    <recommendedName>
        <fullName evidence="2 7">Ubiquitin-like modifier-activating enzyme ATG7</fullName>
    </recommendedName>
    <alternativeName>
        <fullName evidence="7">Autophagy-related protein 7</fullName>
    </alternativeName>
</protein>
<dbReference type="SUPFAM" id="SSF69572">
    <property type="entry name" value="Activating enzymes of the ubiquitin-like proteins"/>
    <property type="match status" value="1"/>
</dbReference>
<dbReference type="Gene3D" id="3.40.140.100">
    <property type="entry name" value="Ubiquitin-like modifier-activating enzyme ATG7 C-terminal domain"/>
    <property type="match status" value="1"/>
</dbReference>
<dbReference type="EMBL" id="QPFP01000037">
    <property type="protein sequence ID" value="TEB27722.1"/>
    <property type="molecule type" value="Genomic_DNA"/>
</dbReference>
<dbReference type="PANTHER" id="PTHR10953:SF3">
    <property type="entry name" value="UBIQUITIN-LIKE MODIFIER-ACTIVATING ENZYME ATG7"/>
    <property type="match status" value="1"/>
</dbReference>
<accession>A0A4Y7T242</accession>
<evidence type="ECO:0000256" key="4">
    <source>
        <dbReference type="ARBA" id="ARBA00022927"/>
    </source>
</evidence>
<dbReference type="GO" id="GO:0000407">
    <property type="term" value="C:phagophore assembly site"/>
    <property type="evidence" value="ECO:0007669"/>
    <property type="project" value="UniProtKB-SubCell"/>
</dbReference>
<dbReference type="STRING" id="71717.A0A4Y7T242"/>
<dbReference type="InterPro" id="IPR000594">
    <property type="entry name" value="ThiF_NAD_FAD-bd"/>
</dbReference>
<evidence type="ECO:0000313" key="11">
    <source>
        <dbReference type="EMBL" id="TEB27722.1"/>
    </source>
</evidence>
<proteinExistence type="inferred from homology"/>
<dbReference type="AlphaFoldDB" id="A0A4Y7T242"/>
<dbReference type="GO" id="GO:0032446">
    <property type="term" value="P:protein modification by small protein conjugation"/>
    <property type="evidence" value="ECO:0007669"/>
    <property type="project" value="TreeGrafter"/>
</dbReference>
<dbReference type="GO" id="GO:0000422">
    <property type="term" value="P:autophagy of mitochondrion"/>
    <property type="evidence" value="ECO:0007669"/>
    <property type="project" value="TreeGrafter"/>
</dbReference>
<dbReference type="Pfam" id="PF16420">
    <property type="entry name" value="ATG7_N"/>
    <property type="match status" value="1"/>
</dbReference>
<dbReference type="OrthoDB" id="338614at2759"/>
<dbReference type="GO" id="GO:0034727">
    <property type="term" value="P:piecemeal microautophagy of the nucleus"/>
    <property type="evidence" value="ECO:0007669"/>
    <property type="project" value="TreeGrafter"/>
</dbReference>
<dbReference type="InterPro" id="IPR006285">
    <property type="entry name" value="Atg7"/>
</dbReference>
<dbReference type="CDD" id="cd01486">
    <property type="entry name" value="Apg7"/>
    <property type="match status" value="1"/>
</dbReference>
<comment type="subunit">
    <text evidence="7">Homodimer.</text>
</comment>
<feature type="domain" description="Ubiquitin-like modifier-activating enzyme Atg7 N-terminal" evidence="10">
    <location>
        <begin position="4"/>
        <end position="307"/>
    </location>
</feature>
<evidence type="ECO:0000256" key="7">
    <source>
        <dbReference type="RuleBase" id="RU366022"/>
    </source>
</evidence>
<keyword evidence="3 7" id="KW-0813">Transport</keyword>
<dbReference type="InterPro" id="IPR032197">
    <property type="entry name" value="Atg7_N"/>
</dbReference>
<dbReference type="FunFam" id="3.40.50.720:FF:000243">
    <property type="entry name" value="Ubiquitin-like modifier-activating enzyme ATG7"/>
    <property type="match status" value="1"/>
</dbReference>
<evidence type="ECO:0000259" key="10">
    <source>
        <dbReference type="Pfam" id="PF16420"/>
    </source>
</evidence>
<dbReference type="GO" id="GO:0015031">
    <property type="term" value="P:protein transport"/>
    <property type="evidence" value="ECO:0007669"/>
    <property type="project" value="UniProtKB-UniRule"/>
</dbReference>
<dbReference type="GO" id="GO:0000045">
    <property type="term" value="P:autophagosome assembly"/>
    <property type="evidence" value="ECO:0007669"/>
    <property type="project" value="TreeGrafter"/>
</dbReference>
<keyword evidence="4 7" id="KW-0653">Protein transport</keyword>
<keyword evidence="12" id="KW-1185">Reference proteome</keyword>
<dbReference type="InterPro" id="IPR045886">
    <property type="entry name" value="ThiF/MoeB/HesA"/>
</dbReference>
<dbReference type="InterPro" id="IPR042523">
    <property type="entry name" value="Atg7_N_2"/>
</dbReference>
<evidence type="ECO:0000256" key="5">
    <source>
        <dbReference type="ARBA" id="ARBA00023006"/>
    </source>
</evidence>
<gene>
    <name evidence="11" type="ORF">FA13DRAFT_1634175</name>
</gene>
<comment type="function">
    <text evidence="7">E1-like activating enzyme involved in the 2 ubiquitin-like systems required for cytoplasm to vacuole transport (Cvt) and autophagy. Activates ATG12 for its conjugation with ATG5 and ATG8 for its conjugation with phosphatidylethanolamine. Both systems are needed for the ATG8 association to Cvt vesicles and autophagosomes membranes. Autophagy is essential for maintenance of amino acid levels and protein synthesis under nitrogen starvation. Required for selective autophagic degradation of the nucleus (nucleophagy) as well as for mitophagy which contributes to regulate mitochondrial quantity and quality by eliminating the mitochondria to a basal level to fulfill cellular energy requirements and preventing excess ROS production.</text>
</comment>
<dbReference type="NCBIfam" id="TIGR01381">
    <property type="entry name" value="E1_like_apg7"/>
    <property type="match status" value="1"/>
</dbReference>
<evidence type="ECO:0000256" key="3">
    <source>
        <dbReference type="ARBA" id="ARBA00022448"/>
    </source>
</evidence>
<feature type="region of interest" description="Disordered" evidence="8">
    <location>
        <begin position="267"/>
        <end position="290"/>
    </location>
</feature>
<dbReference type="Proteomes" id="UP000298030">
    <property type="component" value="Unassembled WGS sequence"/>
</dbReference>
<dbReference type="Gene3D" id="3.40.50.720">
    <property type="entry name" value="NAD(P)-binding Rossmann-like Domain"/>
    <property type="match status" value="1"/>
</dbReference>
<name>A0A4Y7T242_COPMI</name>
<evidence type="ECO:0000256" key="1">
    <source>
        <dbReference type="ARBA" id="ARBA00010931"/>
    </source>
</evidence>
<evidence type="ECO:0000313" key="12">
    <source>
        <dbReference type="Proteomes" id="UP000298030"/>
    </source>
</evidence>
<comment type="similarity">
    <text evidence="1 7">Belongs to the ATG7 family.</text>
</comment>
<evidence type="ECO:0000256" key="2">
    <source>
        <dbReference type="ARBA" id="ARBA00017647"/>
    </source>
</evidence>
<evidence type="ECO:0000259" key="9">
    <source>
        <dbReference type="Pfam" id="PF00899"/>
    </source>
</evidence>
<evidence type="ECO:0000256" key="6">
    <source>
        <dbReference type="PIRSR" id="PIRSR606285-1"/>
    </source>
</evidence>
<dbReference type="InterPro" id="IPR035985">
    <property type="entry name" value="Ubiquitin-activating_enz"/>
</dbReference>
<dbReference type="InterPro" id="IPR042522">
    <property type="entry name" value="Atg7_N_1"/>
</dbReference>
<dbReference type="GO" id="GO:0019779">
    <property type="term" value="F:Atg8 activating enzyme activity"/>
    <property type="evidence" value="ECO:0007669"/>
    <property type="project" value="TreeGrafter"/>
</dbReference>
<organism evidence="11 12">
    <name type="scientific">Coprinellus micaceus</name>
    <name type="common">Glistening ink-cap mushroom</name>
    <name type="synonym">Coprinus micaceus</name>
    <dbReference type="NCBI Taxonomy" id="71717"/>
    <lineage>
        <taxon>Eukaryota</taxon>
        <taxon>Fungi</taxon>
        <taxon>Dikarya</taxon>
        <taxon>Basidiomycota</taxon>
        <taxon>Agaricomycotina</taxon>
        <taxon>Agaricomycetes</taxon>
        <taxon>Agaricomycetidae</taxon>
        <taxon>Agaricales</taxon>
        <taxon>Agaricineae</taxon>
        <taxon>Psathyrellaceae</taxon>
        <taxon>Coprinellus</taxon>
    </lineage>
</organism>
<feature type="domain" description="THIF-type NAD/FAD binding fold" evidence="9">
    <location>
        <begin position="325"/>
        <end position="558"/>
    </location>
</feature>
<comment type="subcellular location">
    <subcellularLocation>
        <location evidence="7">Cytoplasm</location>
    </subcellularLocation>
    <subcellularLocation>
        <location evidence="7">Preautophagosomal structure</location>
    </subcellularLocation>
</comment>
<dbReference type="Gene3D" id="3.40.140.70">
    <property type="entry name" value="Ubiquitin-like modifier-activating enzyme ATG7 N-terminal domain"/>
    <property type="match status" value="1"/>
</dbReference>
<dbReference type="GO" id="GO:0019778">
    <property type="term" value="F:Atg12 activating enzyme activity"/>
    <property type="evidence" value="ECO:0007669"/>
    <property type="project" value="TreeGrafter"/>
</dbReference>
<keyword evidence="7" id="KW-0963">Cytoplasm</keyword>
<sequence>MPPLQFAPFSTLVSPAFWHKLTDLKIDVLKLSDDALPLTGSYTAGKGITDRETGAEVVLPTGFSVGGHSFELAEAQRVGVVTAVGSFKNFNTVEEFKALDKTRYFDEEAAKIWHSIHTTRSTTDLTRFFLITFADLKKYKYFYWFGFPAFVSKPNWEITEAGWQPISSVLDVGQLDTISTHLRAQPTTPAFFLIKKAGDAVSVGRVEDYEESLTKTPPQHLIAFTDPSSSPTHPGWPLRNLLAYLRALHPAASSRVRVVRWRDADYTETGKEQASGDPTPPKPGAVGWERNTQGKLGARVADLGPMMDPERLAAQAVDLNLKLMRWRILPGLDLERVKETRCLLLGAGTLGCYVARGLMGWGVRNITLLDSSTVSFSNPVRQPLFEFADCLDGGKPKAECAAAALKRVYPGINATGVNLSIPMPGHPVPKGQEAKVKEDVERLEELFDEHDAVFLLMDSRESRWLPTVLGASKGKIVINAALGFDTFLVMRHGVRAKNLKEGAQRLGCYYCNDIVAPGDSLTDRTLDQMCTVTRPGLAPIASATAVELLTSLVQHPEGVHAPAPNPSTELAPTTSYAEQGGSVLGEVPHQIRGFLAQFRNLKLVGHGYDRCTGCAESVLEAYEKEGFDMLLKVFNDQKYLESLAGLDKLAEEGEAALEAVDWDEDGDGEDGDDF</sequence>
<comment type="caution">
    <text evidence="11">The sequence shown here is derived from an EMBL/GenBank/DDBJ whole genome shotgun (WGS) entry which is preliminary data.</text>
</comment>